<proteinExistence type="predicted"/>
<name>A0ABX4V125_9BURK</name>
<dbReference type="Proteomes" id="UP000235659">
    <property type="component" value="Unassembled WGS sequence"/>
</dbReference>
<organism evidence="1 2">
    <name type="scientific">Paraburkholderia rhynchosiae</name>
    <dbReference type="NCBI Taxonomy" id="487049"/>
    <lineage>
        <taxon>Bacteria</taxon>
        <taxon>Pseudomonadati</taxon>
        <taxon>Pseudomonadota</taxon>
        <taxon>Betaproteobacteria</taxon>
        <taxon>Burkholderiales</taxon>
        <taxon>Burkholderiaceae</taxon>
        <taxon>Paraburkholderia</taxon>
    </lineage>
</organism>
<protein>
    <submittedName>
        <fullName evidence="1">Uncharacterized protein</fullName>
    </submittedName>
</protein>
<comment type="caution">
    <text evidence="1">The sequence shown here is derived from an EMBL/GenBank/DDBJ whole genome shotgun (WGS) entry which is preliminary data.</text>
</comment>
<keyword evidence="2" id="KW-1185">Reference proteome</keyword>
<evidence type="ECO:0000313" key="2">
    <source>
        <dbReference type="Proteomes" id="UP000235659"/>
    </source>
</evidence>
<gene>
    <name evidence="1" type="ORF">C0Z16_22315</name>
</gene>
<sequence>MAMVAGGMSWTIATPTVVLQYWSHLPSLRVAQIEGPTLRCHVFQLSRVGEVEIMATALHEATLSILREDVQRCGGFLLCRQSISRNRPGAYLTSLCLAYCELLEHGFTGTEPSIWTSAFAQHLQAIGSVCPGRCNRRAQFANGSFDSIVRIGCAIRNATEHQSSRCFRR</sequence>
<dbReference type="EMBL" id="PNXY01000016">
    <property type="protein sequence ID" value="PMS28838.1"/>
    <property type="molecule type" value="Genomic_DNA"/>
</dbReference>
<evidence type="ECO:0000313" key="1">
    <source>
        <dbReference type="EMBL" id="PMS28838.1"/>
    </source>
</evidence>
<accession>A0ABX4V125</accession>
<reference evidence="1 2" key="1">
    <citation type="submission" date="2018-01" db="EMBL/GenBank/DDBJ databases">
        <title>Whole genome analyses suggest that Burkholderia sensu lato contains two further novel genera in the rhizoxinica-symbiotica group Mycetohabitans gen. nov., and Trinickia gen. nov.: implications for the evolution of diazotrophy and nodulation in the Burkholderiaceae.</title>
        <authorList>
            <person name="Estrada-de los Santos P."/>
            <person name="Palmer M."/>
            <person name="Chavez-Ramirez B."/>
            <person name="Beukes C."/>
            <person name="Steenkamp E.T."/>
            <person name="Hirsch A.M."/>
            <person name="Manyaka P."/>
            <person name="Maluk M."/>
            <person name="Lafos M."/>
            <person name="Crook M."/>
            <person name="Gross E."/>
            <person name="Simon M.F."/>
            <person name="Bueno dos Reis Junior F."/>
            <person name="Poole P.S."/>
            <person name="Venter S.N."/>
            <person name="James E.K."/>
        </authorList>
    </citation>
    <scope>NUCLEOTIDE SEQUENCE [LARGE SCALE GENOMIC DNA]</scope>
    <source>
        <strain evidence="1 2">WSM 3937</strain>
    </source>
</reference>